<dbReference type="InterPro" id="IPR001680">
    <property type="entry name" value="WD40_rpt"/>
</dbReference>
<sequence length="332" mass="34549">MAAAPTSLTANVTALDAGAPVTAAAFIGGAPAFALGDGQILLGGGDDARLIAAHPDAAILIAVKAGERLITGGDDGRVVEIAGDGAMRELAREKGKWIDALAARADGAVAWSTGRQVFARDAKGDVKAFTAPSTVRGLAFLPKGYRLAISHYNGASLWFPNAAAEPDELHWKGSHLEITASPDGKFIVTSMQENALHAWRLSDKKDLRLSGYPAKPRSTSWSHDGNWLATSGAEAAIVWPFNSKEGPVNKAPRELGVRSAKVTMVAFHPKSPILAQGYEDGMILLCRQADGAELLVRAEGAGAITALAWDQAGRRLLFGGADGAAGLLTMPA</sequence>
<reference evidence="1 2" key="1">
    <citation type="journal article" date="2010" name="J. Bacteriol.">
        <title>Complete genome sequence of the aerobic facultative methanotroph Methylocella silvestris BL2.</title>
        <authorList>
            <person name="Chen Y."/>
            <person name="Crombie A."/>
            <person name="Rahman M.T."/>
            <person name="Dedysh S.N."/>
            <person name="Liesack W."/>
            <person name="Stott M.B."/>
            <person name="Alam M."/>
            <person name="Theisen A.R."/>
            <person name="Murrell J.C."/>
            <person name="Dunfield P.F."/>
        </authorList>
    </citation>
    <scope>NUCLEOTIDE SEQUENCE [LARGE SCALE GENOMIC DNA]</scope>
    <source>
        <strain evidence="2">DSM 15510 / CIP 108128 / LMG 27833 / NCIMB 13906 / BL2</strain>
    </source>
</reference>
<organism evidence="1 2">
    <name type="scientific">Methylocella silvestris (strain DSM 15510 / CIP 108128 / LMG 27833 / NCIMB 13906 / BL2)</name>
    <dbReference type="NCBI Taxonomy" id="395965"/>
    <lineage>
        <taxon>Bacteria</taxon>
        <taxon>Pseudomonadati</taxon>
        <taxon>Pseudomonadota</taxon>
        <taxon>Alphaproteobacteria</taxon>
        <taxon>Hyphomicrobiales</taxon>
        <taxon>Beijerinckiaceae</taxon>
        <taxon>Methylocella</taxon>
    </lineage>
</organism>
<name>B8EKQ3_METSB</name>
<dbReference type="RefSeq" id="WP_012592000.1">
    <property type="nucleotide sequence ID" value="NC_011666.1"/>
</dbReference>
<accession>B8EKQ3</accession>
<dbReference type="Gene3D" id="2.130.10.10">
    <property type="entry name" value="YVTN repeat-like/Quinoprotein amine dehydrogenase"/>
    <property type="match status" value="1"/>
</dbReference>
<evidence type="ECO:0000313" key="1">
    <source>
        <dbReference type="EMBL" id="ACK51931.1"/>
    </source>
</evidence>
<dbReference type="OrthoDB" id="9814620at2"/>
<dbReference type="STRING" id="395965.Msil_3020"/>
<dbReference type="KEGG" id="msl:Msil_3020"/>
<dbReference type="EMBL" id="CP001280">
    <property type="protein sequence ID" value="ACK51931.1"/>
    <property type="molecule type" value="Genomic_DNA"/>
</dbReference>
<evidence type="ECO:0000313" key="2">
    <source>
        <dbReference type="Proteomes" id="UP000002257"/>
    </source>
</evidence>
<dbReference type="SUPFAM" id="SSF63829">
    <property type="entry name" value="Calcium-dependent phosphotriesterase"/>
    <property type="match status" value="1"/>
</dbReference>
<keyword evidence="2" id="KW-1185">Reference proteome</keyword>
<proteinExistence type="predicted"/>
<dbReference type="AlphaFoldDB" id="B8EKQ3"/>
<dbReference type="SMART" id="SM00320">
    <property type="entry name" value="WD40"/>
    <property type="match status" value="4"/>
</dbReference>
<dbReference type="PANTHER" id="PTHR19879">
    <property type="entry name" value="TRANSCRIPTION INITIATION FACTOR TFIID"/>
    <property type="match status" value="1"/>
</dbReference>
<dbReference type="PANTHER" id="PTHR19879:SF9">
    <property type="entry name" value="TRANSCRIPTION INITIATION FACTOR TFIID SUBUNIT 5"/>
    <property type="match status" value="1"/>
</dbReference>
<dbReference type="Proteomes" id="UP000002257">
    <property type="component" value="Chromosome"/>
</dbReference>
<dbReference type="InterPro" id="IPR015943">
    <property type="entry name" value="WD40/YVTN_repeat-like_dom_sf"/>
</dbReference>
<dbReference type="HOGENOM" id="CLU_067065_1_0_5"/>
<gene>
    <name evidence="1" type="ordered locus">Msil_3020</name>
</gene>
<protein>
    <submittedName>
        <fullName evidence="1">WD-40 repeat protein</fullName>
    </submittedName>
</protein>
<dbReference type="eggNOG" id="COG3386">
    <property type="taxonomic scope" value="Bacteria"/>
</dbReference>